<name>A0ABU4VJ35_9ACTN</name>
<sequence>MASAEIRAAITASTRVAEELPEPDRSLHLSAAHVLQAAASGPLRVGERSPEASAAAVRAVLDASAARHQDPSELPTTALLRALGELLGDVTHDRGALDRLQHFHLCVASHLAIGYCDATGRPRISEVSFSDDAYVERAHGNLGRHRIRWPWSRRG</sequence>
<protein>
    <submittedName>
        <fullName evidence="1">Uncharacterized protein</fullName>
    </submittedName>
</protein>
<accession>A0ABU4VJ35</accession>
<comment type="caution">
    <text evidence="1">The sequence shown here is derived from an EMBL/GenBank/DDBJ whole genome shotgun (WGS) entry which is preliminary data.</text>
</comment>
<evidence type="ECO:0000313" key="1">
    <source>
        <dbReference type="EMBL" id="MDX8151808.1"/>
    </source>
</evidence>
<organism evidence="1 2">
    <name type="scientific">Patulibacter brassicae</name>
    <dbReference type="NCBI Taxonomy" id="1705717"/>
    <lineage>
        <taxon>Bacteria</taxon>
        <taxon>Bacillati</taxon>
        <taxon>Actinomycetota</taxon>
        <taxon>Thermoleophilia</taxon>
        <taxon>Solirubrobacterales</taxon>
        <taxon>Patulibacteraceae</taxon>
        <taxon>Patulibacter</taxon>
    </lineage>
</organism>
<reference evidence="1 2" key="1">
    <citation type="submission" date="2023-11" db="EMBL/GenBank/DDBJ databases">
        <authorList>
            <person name="Xu M."/>
            <person name="Jiang T."/>
        </authorList>
    </citation>
    <scope>NUCLEOTIDE SEQUENCE [LARGE SCALE GENOMIC DNA]</scope>
    <source>
        <strain evidence="1 2">SD</strain>
    </source>
</reference>
<dbReference type="RefSeq" id="WP_319953960.1">
    <property type="nucleotide sequence ID" value="NZ_JAXAVX010000003.1"/>
</dbReference>
<evidence type="ECO:0000313" key="2">
    <source>
        <dbReference type="Proteomes" id="UP001277761"/>
    </source>
</evidence>
<keyword evidence="2" id="KW-1185">Reference proteome</keyword>
<dbReference type="EMBL" id="JAXAVX010000003">
    <property type="protein sequence ID" value="MDX8151808.1"/>
    <property type="molecule type" value="Genomic_DNA"/>
</dbReference>
<gene>
    <name evidence="1" type="ORF">SK069_09405</name>
</gene>
<dbReference type="Proteomes" id="UP001277761">
    <property type="component" value="Unassembled WGS sequence"/>
</dbReference>
<proteinExistence type="predicted"/>